<organism evidence="2">
    <name type="scientific">hydrothermal vent metagenome</name>
    <dbReference type="NCBI Taxonomy" id="652676"/>
    <lineage>
        <taxon>unclassified sequences</taxon>
        <taxon>metagenomes</taxon>
        <taxon>ecological metagenomes</taxon>
    </lineage>
</organism>
<dbReference type="GO" id="GO:0015628">
    <property type="term" value="P:protein secretion by the type II secretion system"/>
    <property type="evidence" value="ECO:0007669"/>
    <property type="project" value="InterPro"/>
</dbReference>
<dbReference type="AlphaFoldDB" id="A0A3B1BFX8"/>
<evidence type="ECO:0000256" key="1">
    <source>
        <dbReference type="SAM" id="Phobius"/>
    </source>
</evidence>
<proteinExistence type="predicted"/>
<dbReference type="InterPro" id="IPR014717">
    <property type="entry name" value="Transl_elong_EF1B/ribsomal_bS6"/>
</dbReference>
<dbReference type="Pfam" id="PF04612">
    <property type="entry name" value="T2SSM"/>
    <property type="match status" value="1"/>
</dbReference>
<keyword evidence="1" id="KW-1133">Transmembrane helix</keyword>
<keyword evidence="1" id="KW-0472">Membrane</keyword>
<accession>A0A3B1BFX8</accession>
<evidence type="ECO:0000313" key="2">
    <source>
        <dbReference type="EMBL" id="VAX17019.1"/>
    </source>
</evidence>
<sequence>MLNNISPRERVMVFSVALVAVISFLWLGVYDPLVEGRVTLKRKIDVKKKELVEVSILSKRVREEKKRYERLRKKLNALPRGLSAIAAMESLATEAGIRGKIVSMSPQPSVNIEGYKESLINIQIRNVSLQEIKLFLESKQESQNVFRIKRISMKPKFDDPSLMDISMSVASYEAIR</sequence>
<reference evidence="2" key="1">
    <citation type="submission" date="2018-06" db="EMBL/GenBank/DDBJ databases">
        <authorList>
            <person name="Zhirakovskaya E."/>
        </authorList>
    </citation>
    <scope>NUCLEOTIDE SEQUENCE</scope>
</reference>
<keyword evidence="1" id="KW-0812">Transmembrane</keyword>
<dbReference type="GO" id="GO:0015627">
    <property type="term" value="C:type II protein secretion system complex"/>
    <property type="evidence" value="ECO:0007669"/>
    <property type="project" value="InterPro"/>
</dbReference>
<dbReference type="Gene3D" id="3.30.70.60">
    <property type="match status" value="1"/>
</dbReference>
<dbReference type="EMBL" id="UOGE01000017">
    <property type="protein sequence ID" value="VAX17019.1"/>
    <property type="molecule type" value="Genomic_DNA"/>
</dbReference>
<protein>
    <recommendedName>
        <fullName evidence="3">General secretion pathway protein M</fullName>
    </recommendedName>
</protein>
<gene>
    <name evidence="2" type="ORF">MNBD_NITROSPINAE02-1577</name>
</gene>
<evidence type="ECO:0008006" key="3">
    <source>
        <dbReference type="Google" id="ProtNLM"/>
    </source>
</evidence>
<feature type="transmembrane region" description="Helical" evidence="1">
    <location>
        <begin position="12"/>
        <end position="33"/>
    </location>
</feature>
<dbReference type="InterPro" id="IPR007690">
    <property type="entry name" value="T2SS_GspM"/>
</dbReference>
<name>A0A3B1BFX8_9ZZZZ</name>